<dbReference type="Proteomes" id="UP000243401">
    <property type="component" value="Unassembled WGS sequence"/>
</dbReference>
<name>A0AAJ3TZR6_ECOLX</name>
<dbReference type="Gene3D" id="2.40.10.120">
    <property type="match status" value="1"/>
</dbReference>
<dbReference type="GO" id="GO:0004252">
    <property type="term" value="F:serine-type endopeptidase activity"/>
    <property type="evidence" value="ECO:0007669"/>
    <property type="project" value="InterPro"/>
</dbReference>
<sequence length="1284" mass="138592">MRLKMNKVYSLKKNAKKQVVAVAEIFSRSKKGSVGKVIPCISNNIVWLIGTIVSFPIYASVVGTSLPYQTYRDFAENKGEFRPGAENVPLYDKNGNPVTTLNKAPMIDFSSNDSTGVATLVSPQYVVSVKHNVGYQYVKFGYADDSSYTLVDRNNHWRDFHTPRLNKIVTEVTPLDITNAGTANGTYQNADRFPVFYRVGTGTQYVKDTNGKISYLMGAYSYKTGGIVNKPFISDWSFVTNTTNTPLSTYGTPGDSGSPLFAWDADQNKWVLLAVLNSYAGVNGNTNWYTIIPAGDVKNTMKQDADAPVNTKQDEGDIHWSYDEKTGLGSLTQGSSSWAMHGNLGATWPASLNSGKDLTFQGGGTVVLENTINQGAGTLTFDDDYIVKPVDTQTWKGGGIIVNGEHLVDWQINGVTGDSLHKLGTGTLKISGTGVNPGSLSVGDGTVILAQRADDNGLSQAFSSVSIVSGRPTLVLSDDKQINPDNIKWGYHGGKLDINGNGLTFHKLNGADDGAILTNSGSMANVNLDFNSPDTTATIANIWHGHFTGNLNINNEVTAGTQNDFVIDGGVDTQGSITQQNGRLFMQGHPVVHAVSSQDVANKLKALGDNSVLTQPVSFTQNDWENRQFSMAELNLQNAEFNLARNASLNTRINADHSTVTLGSEDLYIDLNDGKGVATKPTLGKSKATAEDDQSRFNGHVQLKQGSALTINEHFVGGIDSTDSATTITSKDTTLNQLSRFTQSSLSLGEGAKLTATAGLLSDGTVSSNAGSSLSLLSDQPGTMYSAQSWELSGQNTSLNVGAGGIITGDINANDAASISFGTTDINQSTNYYGNISAPLASVTMKDTAWLANEQSVVKSLTLNGSTLSFNRLGQGGLTADTLEATNSSFIINADGKAADTVTVNQTLTGANNTLVVIPTTNSVKQAGYPVSLVTAPKNTQSDIFTLNPVSINSGFHSFTPQLDVLETDVNKQWRLEGFYIQPDKAALRTGKSFMDLGYKNFITEINNLNDRMGDLRHTHGETGAWARLNSGSGSATDGFTGSHTHLQIGADRKHIIEGGELFTGVTATFTNSNNRGSGWSGRTKSTGIGVYASAMFDSGLYVDTIGKYVRHDNHYSSSALGMPEQDYGSHSWYLGAEAGWRFTLPDETYIQPQTELIYGTVSENQFSWQFNGAEINMQRKRMQPLIGRTGIEFGKTFRGKDWEITALTGINYQYDLFKPTVTAFKDLAGDTYINNGKDSRVVFNVGLNTKIKENTRISLNMERSEFGSYNIDKLINANIRYTF</sequence>
<dbReference type="InterPro" id="IPR011050">
    <property type="entry name" value="Pectin_lyase_fold/virulence"/>
</dbReference>
<evidence type="ECO:0000256" key="14">
    <source>
        <dbReference type="ARBA" id="ARBA00023136"/>
    </source>
</evidence>
<dbReference type="GO" id="GO:0042597">
    <property type="term" value="C:periplasmic space"/>
    <property type="evidence" value="ECO:0007669"/>
    <property type="project" value="UniProtKB-SubCell"/>
</dbReference>
<dbReference type="GO" id="GO:0009986">
    <property type="term" value="C:cell surface"/>
    <property type="evidence" value="ECO:0007669"/>
    <property type="project" value="UniProtKB-SubCell"/>
</dbReference>
<feature type="transmembrane region" description="Helical" evidence="17">
    <location>
        <begin position="37"/>
        <end position="59"/>
    </location>
</feature>
<dbReference type="Gene3D" id="2.160.20.20">
    <property type="match status" value="1"/>
</dbReference>
<dbReference type="InterPro" id="IPR000710">
    <property type="entry name" value="Peptidase_S6"/>
</dbReference>
<dbReference type="SUPFAM" id="SSF50494">
    <property type="entry name" value="Trypsin-like serine proteases"/>
    <property type="match status" value="1"/>
</dbReference>
<evidence type="ECO:0000256" key="4">
    <source>
        <dbReference type="ARBA" id="ARBA00004613"/>
    </source>
</evidence>
<dbReference type="EMBL" id="ADJX01000008">
    <property type="protein sequence ID" value="OSL47078.1"/>
    <property type="molecule type" value="Genomic_DNA"/>
</dbReference>
<evidence type="ECO:0000256" key="10">
    <source>
        <dbReference type="ARBA" id="ARBA00022764"/>
    </source>
</evidence>
<dbReference type="SUPFAM" id="SSF51126">
    <property type="entry name" value="Pectin lyase-like"/>
    <property type="match status" value="1"/>
</dbReference>
<evidence type="ECO:0000256" key="2">
    <source>
        <dbReference type="ARBA" id="ARBA00004418"/>
    </source>
</evidence>
<comment type="subcellular location">
    <subcellularLocation>
        <location evidence="3">Cell outer membrane</location>
        <topology evidence="3">Multi-pass membrane protein</topology>
    </subcellularLocation>
    <subcellularLocation>
        <location evidence="1">Cell surface</location>
    </subcellularLocation>
    <subcellularLocation>
        <location evidence="2">Periplasm</location>
    </subcellularLocation>
    <subcellularLocation>
        <location evidence="4">Secreted</location>
    </subcellularLocation>
</comment>
<evidence type="ECO:0000256" key="1">
    <source>
        <dbReference type="ARBA" id="ARBA00004241"/>
    </source>
</evidence>
<dbReference type="Pfam" id="PF02395">
    <property type="entry name" value="Peptidase_S6"/>
    <property type="match status" value="1"/>
</dbReference>
<keyword evidence="15" id="KW-0865">Zymogen</keyword>
<dbReference type="PROSITE" id="PS51691">
    <property type="entry name" value="PEPTIDASE_S6"/>
    <property type="match status" value="1"/>
</dbReference>
<keyword evidence="11" id="KW-0378">Hydrolase</keyword>
<evidence type="ECO:0000256" key="11">
    <source>
        <dbReference type="ARBA" id="ARBA00022801"/>
    </source>
</evidence>
<dbReference type="InterPro" id="IPR057393">
    <property type="entry name" value="PIC_HAP1_IgA0_b-sol2"/>
</dbReference>
<evidence type="ECO:0000256" key="17">
    <source>
        <dbReference type="SAM" id="Phobius"/>
    </source>
</evidence>
<reference evidence="20 21" key="1">
    <citation type="submission" date="2010-04" db="EMBL/GenBank/DDBJ databases">
        <title>The Genome Sequence of Escherichia coli H605.</title>
        <authorList>
            <consortium name="The Broad Institute Genome Sequencing Platform"/>
            <consortium name="The Broad Institute Genome Sequencing Center for Infectious Disease"/>
            <person name="Feldgarden M."/>
            <person name="Gordon D.M."/>
            <person name="Johnson J.R."/>
            <person name="Johnston B.D."/>
            <person name="Young S."/>
            <person name="Zeng Q."/>
            <person name="Koehrsen M."/>
            <person name="Alvarado L."/>
            <person name="Berlin A.M."/>
            <person name="Borenstein D."/>
            <person name="Chapman S.B."/>
            <person name="Chen Z."/>
            <person name="Engels R."/>
            <person name="Freedman E."/>
            <person name="Gellesch M."/>
            <person name="Goldberg J."/>
            <person name="Griggs A."/>
            <person name="Gujja S."/>
            <person name="Heilman E.R."/>
            <person name="Heiman D.I."/>
            <person name="Hepburn T.A."/>
            <person name="Howarth C."/>
            <person name="Jen D."/>
            <person name="Larson L."/>
            <person name="Mehta T."/>
            <person name="Park D."/>
            <person name="Pearson M."/>
            <person name="Richards J."/>
            <person name="Roberts A."/>
            <person name="Saif S."/>
            <person name="Shea T.D."/>
            <person name="Shenoy N."/>
            <person name="Sisk P."/>
            <person name="Stolte C."/>
            <person name="Sykes S.N."/>
            <person name="Walk T."/>
            <person name="White J."/>
            <person name="Yandava C."/>
            <person name="Haas B."/>
            <person name="Henn M.R."/>
            <person name="Nusbaum C."/>
            <person name="Birren B."/>
        </authorList>
    </citation>
    <scope>NUCLEOTIDE SEQUENCE [LARGE SCALE GENOMIC DNA]</scope>
    <source>
        <strain evidence="20 21">H605</strain>
    </source>
</reference>
<organism evidence="20 21">
    <name type="scientific">Escherichia coli H605</name>
    <dbReference type="NCBI Taxonomy" id="656410"/>
    <lineage>
        <taxon>Bacteria</taxon>
        <taxon>Pseudomonadati</taxon>
        <taxon>Pseudomonadota</taxon>
        <taxon>Gammaproteobacteria</taxon>
        <taxon>Enterobacterales</taxon>
        <taxon>Enterobacteriaceae</taxon>
        <taxon>Escherichia</taxon>
    </lineage>
</organism>
<proteinExistence type="predicted"/>
<dbReference type="SUPFAM" id="SSF103515">
    <property type="entry name" value="Autotransporter"/>
    <property type="match status" value="1"/>
</dbReference>
<keyword evidence="5" id="KW-1134">Transmembrane beta strand</keyword>
<keyword evidence="7" id="KW-0645">Protease</keyword>
<dbReference type="InterPro" id="IPR009003">
    <property type="entry name" value="Peptidase_S1_PA"/>
</dbReference>
<evidence type="ECO:0000256" key="6">
    <source>
        <dbReference type="ARBA" id="ARBA00022525"/>
    </source>
</evidence>
<evidence type="ECO:0000256" key="13">
    <source>
        <dbReference type="ARBA" id="ARBA00023026"/>
    </source>
</evidence>
<dbReference type="PROSITE" id="PS51208">
    <property type="entry name" value="AUTOTRANSPORTER"/>
    <property type="match status" value="1"/>
</dbReference>
<dbReference type="InterPro" id="IPR030396">
    <property type="entry name" value="Peptidase_S6_dom"/>
</dbReference>
<keyword evidence="13" id="KW-0843">Virulence</keyword>
<evidence type="ECO:0000256" key="3">
    <source>
        <dbReference type="ARBA" id="ARBA00004571"/>
    </source>
</evidence>
<keyword evidence="6" id="KW-0964">Secreted</keyword>
<dbReference type="Pfam" id="PF03797">
    <property type="entry name" value="Autotransporter"/>
    <property type="match status" value="1"/>
</dbReference>
<feature type="domain" description="Autotransporter" evidence="18">
    <location>
        <begin position="1018"/>
        <end position="1284"/>
    </location>
</feature>
<evidence type="ECO:0000256" key="12">
    <source>
        <dbReference type="ARBA" id="ARBA00022825"/>
    </source>
</evidence>
<dbReference type="GO" id="GO:0005576">
    <property type="term" value="C:extracellular region"/>
    <property type="evidence" value="ECO:0007669"/>
    <property type="project" value="UniProtKB-SubCell"/>
</dbReference>
<dbReference type="InterPro" id="IPR036709">
    <property type="entry name" value="Autotransporte_beta_dom_sf"/>
</dbReference>
<dbReference type="GO" id="GO:0006508">
    <property type="term" value="P:proteolysis"/>
    <property type="evidence" value="ECO:0007669"/>
    <property type="project" value="UniProtKB-KW"/>
</dbReference>
<keyword evidence="17" id="KW-1133">Transmembrane helix</keyword>
<keyword evidence="10" id="KW-0574">Periplasm</keyword>
<evidence type="ECO:0000256" key="5">
    <source>
        <dbReference type="ARBA" id="ARBA00022452"/>
    </source>
</evidence>
<evidence type="ECO:0000259" key="19">
    <source>
        <dbReference type="PROSITE" id="PS51691"/>
    </source>
</evidence>
<comment type="caution">
    <text evidence="20">The sequence shown here is derived from an EMBL/GenBank/DDBJ whole genome shotgun (WGS) entry which is preliminary data.</text>
</comment>
<dbReference type="InterPro" id="IPR012332">
    <property type="entry name" value="Autotransporter_pectin_lyase_C"/>
</dbReference>
<dbReference type="PANTHER" id="PTHR12338:SF9">
    <property type="entry name" value="IMMUNOGLOBULIN A1 PROTEASE AUTOTRANSPORTER"/>
    <property type="match status" value="1"/>
</dbReference>
<accession>A0AAJ3TZR6</accession>
<evidence type="ECO:0000313" key="21">
    <source>
        <dbReference type="Proteomes" id="UP000243401"/>
    </source>
</evidence>
<dbReference type="Gene3D" id="2.40.128.130">
    <property type="entry name" value="Autotransporter beta-domain"/>
    <property type="match status" value="1"/>
</dbReference>
<evidence type="ECO:0000256" key="9">
    <source>
        <dbReference type="ARBA" id="ARBA00022729"/>
    </source>
</evidence>
<gene>
    <name evidence="20" type="ORF">EATG_02165</name>
</gene>
<feature type="domain" description="Peptidase S6" evidence="19">
    <location>
        <begin position="60"/>
        <end position="299"/>
    </location>
</feature>
<dbReference type="PANTHER" id="PTHR12338">
    <property type="entry name" value="AUTOTRANSPORTER"/>
    <property type="match status" value="1"/>
</dbReference>
<evidence type="ECO:0000256" key="7">
    <source>
        <dbReference type="ARBA" id="ARBA00022670"/>
    </source>
</evidence>
<protein>
    <submittedName>
        <fullName evidence="20">Temperature-sensitive hemagglutinin tsh (Autotransporter tsh)</fullName>
    </submittedName>
</protein>
<dbReference type="PRINTS" id="PR00921">
    <property type="entry name" value="IGASERPTASE"/>
</dbReference>
<dbReference type="Pfam" id="PF24078">
    <property type="entry name" value="Beta-sol_PIC_HAP1_IgA0_2nd"/>
    <property type="match status" value="1"/>
</dbReference>
<keyword evidence="9" id="KW-0732">Signal</keyword>
<evidence type="ECO:0000256" key="16">
    <source>
        <dbReference type="ARBA" id="ARBA00023237"/>
    </source>
</evidence>
<keyword evidence="8 17" id="KW-0812">Transmembrane</keyword>
<evidence type="ECO:0000313" key="20">
    <source>
        <dbReference type="EMBL" id="OSL47078.1"/>
    </source>
</evidence>
<keyword evidence="14 17" id="KW-0472">Membrane</keyword>
<evidence type="ECO:0000259" key="18">
    <source>
        <dbReference type="PROSITE" id="PS51208"/>
    </source>
</evidence>
<dbReference type="SMART" id="SM00869">
    <property type="entry name" value="Autotransporter"/>
    <property type="match status" value="1"/>
</dbReference>
<dbReference type="InterPro" id="IPR005546">
    <property type="entry name" value="Autotransporte_beta"/>
</dbReference>
<evidence type="ECO:0000256" key="8">
    <source>
        <dbReference type="ARBA" id="ARBA00022692"/>
    </source>
</evidence>
<keyword evidence="12" id="KW-0720">Serine protease</keyword>
<evidence type="ECO:0000256" key="15">
    <source>
        <dbReference type="ARBA" id="ARBA00023145"/>
    </source>
</evidence>
<dbReference type="InterPro" id="IPR050909">
    <property type="entry name" value="Bact_Autotransporter_VF"/>
</dbReference>
<keyword evidence="16" id="KW-0998">Cell outer membrane</keyword>
<dbReference type="GO" id="GO:0009279">
    <property type="term" value="C:cell outer membrane"/>
    <property type="evidence" value="ECO:0007669"/>
    <property type="project" value="UniProtKB-SubCell"/>
</dbReference>
<dbReference type="InterPro" id="IPR006315">
    <property type="entry name" value="OM_autotransptr_brl_dom"/>
</dbReference>
<dbReference type="NCBIfam" id="TIGR01414">
    <property type="entry name" value="autotrans_barl"/>
    <property type="match status" value="1"/>
</dbReference>